<dbReference type="HOGENOM" id="CLU_064235_0_0_2"/>
<dbReference type="EMBL" id="CP002363">
    <property type="protein sequence ID" value="ADV64611.1"/>
    <property type="molecule type" value="Genomic_DNA"/>
</dbReference>
<dbReference type="PANTHER" id="PTHR37560">
    <property type="entry name" value="UPF0210 PROTEIN SPR0218"/>
    <property type="match status" value="1"/>
</dbReference>
<dbReference type="AlphaFoldDB" id="E8R7Y5"/>
<keyword evidence="2" id="KW-1185">Reference proteome</keyword>
<dbReference type="PANTHER" id="PTHR37560:SF2">
    <property type="entry name" value="DUF711 DOMAIN-CONTAINING PROTEIN"/>
    <property type="match status" value="1"/>
</dbReference>
<dbReference type="KEGG" id="dmu:Desmu_0292"/>
<reference evidence="2" key="1">
    <citation type="submission" date="2010-11" db="EMBL/GenBank/DDBJ databases">
        <title>The complete genome of Desulfurococcus mucosus DSM 2162.</title>
        <authorList>
            <consortium name="US DOE Joint Genome Institute (JGI-PGF)"/>
            <person name="Lucas S."/>
            <person name="Copeland A."/>
            <person name="Lapidus A."/>
            <person name="Bruce D."/>
            <person name="Goodwin L."/>
            <person name="Pitluck S."/>
            <person name="Kyrpides N."/>
            <person name="Mavromatis K."/>
            <person name="Pagani I."/>
            <person name="Ivanova N."/>
            <person name="Ovchinnikova G."/>
            <person name="Chertkov O."/>
            <person name="Held B."/>
            <person name="Brettin T."/>
            <person name="Detter J.C."/>
            <person name="Tapia R."/>
            <person name="Han C."/>
            <person name="Land M."/>
            <person name="Hauser L."/>
            <person name="Markowitz V."/>
            <person name="Cheng J.-F."/>
            <person name="Hugenholtz P."/>
            <person name="Woyke T."/>
            <person name="Wu D."/>
            <person name="Wirth R."/>
            <person name="Bilek Y."/>
            <person name="Hader T."/>
            <person name="Klenk H.-P."/>
            <person name="Eisen J.A."/>
        </authorList>
    </citation>
    <scope>NUCLEOTIDE SEQUENCE [LARGE SCALE GENOMIC DNA]</scope>
    <source>
        <strain evidence="2">ATCC 35584 / DSM 2162 / JCM 9187 / O7/1</strain>
    </source>
</reference>
<dbReference type="STRING" id="765177.Desmu_0292"/>
<name>E8R7Y5_DESM0</name>
<dbReference type="eggNOG" id="arCOG04321">
    <property type="taxonomic scope" value="Archaea"/>
</dbReference>
<dbReference type="InterPro" id="IPR007841">
    <property type="entry name" value="UPF0210"/>
</dbReference>
<dbReference type="Proteomes" id="UP000001068">
    <property type="component" value="Chromosome"/>
</dbReference>
<accession>E8R7Y5</accession>
<reference evidence="1 2" key="2">
    <citation type="journal article" date="2011" name="Stand. Genomic Sci.">
        <title>Complete genome sequence of Desulfurococcus mucosus type strain (O7/1).</title>
        <authorList>
            <person name="Wirth R."/>
            <person name="Chertkov O."/>
            <person name="Held B."/>
            <person name="Lapidus A."/>
            <person name="Nolan M."/>
            <person name="Lucas S."/>
            <person name="Hammon N."/>
            <person name="Deshpande S."/>
            <person name="Cheng J.F."/>
            <person name="Tapia R."/>
            <person name="Han C."/>
            <person name="Goodwin L."/>
            <person name="Pitluck S."/>
            <person name="Liolios K."/>
            <person name="Ioanna P."/>
            <person name="Ivanova N."/>
            <person name="Mavromatis K."/>
            <person name="Mikhailova N."/>
            <person name="Pati A."/>
            <person name="Chen A."/>
            <person name="Palaniappan K."/>
            <person name="Land M."/>
            <person name="Hauser L."/>
            <person name="Chang Y.J."/>
            <person name="Jeffries C.D."/>
            <person name="Bilek Y."/>
            <person name="Hader T."/>
            <person name="Rohde M."/>
            <person name="Spring S."/>
            <person name="Sikorski J."/>
            <person name="Goker M."/>
            <person name="Woyke T."/>
            <person name="Bristow J."/>
            <person name="Eisen J.A."/>
            <person name="Markowitz V."/>
            <person name="Hugenholtz P."/>
            <person name="Kyrpides N.C."/>
            <person name="Klenk H.P."/>
        </authorList>
    </citation>
    <scope>NUCLEOTIDE SEQUENCE [LARGE SCALE GENOMIC DNA]</scope>
    <source>
        <strain evidence="2">ATCC 35584 / DSM 2162 / JCM 9187 / O7/1</strain>
    </source>
</reference>
<sequence>MHHHVDQPYLIPGSPLKPVDEGSTVENIEVRAVTYFAGRHRGIREEYEHGINVLERAVEILREQGLRVFTKRVSMPSIGVGEALKLLEVAGNGDALVSAGYIDLRRLTPGDASHLAGGGLYIPILAPVNDFTMDDALHFSRIIHAAAADDPVNATRIAIGFHDESFLTPYFPDSSSRGSRSIGLAFLYPNALDAESIDGLSESMHRVFKVFNNIAELLEKSLGYPVYIDYSLSPWMERSVAGLLGSLGFSPLEPGFNYALHVVNKLIGMHGDRLRAVGFNEVMLPYAEDSVLVEYGGRGLLRARDFLRYASTCVAGVDMIIVPSSVEGLARLTLDAYSLSRVKSRPLSLRAIPVDGEPGGRVRLGRFGEPFIIGY</sequence>
<dbReference type="Pfam" id="PF05167">
    <property type="entry name" value="DUF711"/>
    <property type="match status" value="1"/>
</dbReference>
<dbReference type="SUPFAM" id="SSF51998">
    <property type="entry name" value="PFL-like glycyl radical enzymes"/>
    <property type="match status" value="1"/>
</dbReference>
<evidence type="ECO:0000313" key="1">
    <source>
        <dbReference type="EMBL" id="ADV64611.1"/>
    </source>
</evidence>
<proteinExistence type="predicted"/>
<gene>
    <name evidence="1" type="ordered locus">Desmu_0292</name>
</gene>
<protein>
    <recommendedName>
        <fullName evidence="3">DUF711 family protein</fullName>
    </recommendedName>
</protein>
<dbReference type="Gene3D" id="3.20.70.20">
    <property type="match status" value="1"/>
</dbReference>
<organism evidence="1 2">
    <name type="scientific">Desulfurococcus mucosus (strain ATCC 35584 / DSM 2162 / JCM 9187 / O7/1)</name>
    <dbReference type="NCBI Taxonomy" id="765177"/>
    <lineage>
        <taxon>Archaea</taxon>
        <taxon>Thermoproteota</taxon>
        <taxon>Thermoprotei</taxon>
        <taxon>Desulfurococcales</taxon>
        <taxon>Desulfurococcaceae</taxon>
        <taxon>Desulfurococcus</taxon>
    </lineage>
</organism>
<evidence type="ECO:0008006" key="3">
    <source>
        <dbReference type="Google" id="ProtNLM"/>
    </source>
</evidence>
<evidence type="ECO:0000313" key="2">
    <source>
        <dbReference type="Proteomes" id="UP000001068"/>
    </source>
</evidence>